<dbReference type="PROSITE" id="PS00086">
    <property type="entry name" value="CYTOCHROME_P450"/>
    <property type="match status" value="1"/>
</dbReference>
<gene>
    <name evidence="4" type="ORF">HHK36_030440</name>
</gene>
<comment type="cofactor">
    <cofactor evidence="1">
        <name>heme</name>
        <dbReference type="ChEBI" id="CHEBI:30413"/>
    </cofactor>
</comment>
<keyword evidence="1 2" id="KW-0349">Heme</keyword>
<dbReference type="AlphaFoldDB" id="A0A835CYP6"/>
<keyword evidence="2" id="KW-0560">Oxidoreductase</keyword>
<keyword evidence="1 2" id="KW-0408">Iron</keyword>
<proteinExistence type="inferred from homology"/>
<sequence length="501" mass="56037">MEGSSWILVAIVVGGVIMLMVETFCKRSVKSNASQWPPGPPKFPIIGNLHQIKKTGELIHLTLAKLAKVHGGMMTVWFGSWKPTIVVSDPDLAWEVLVTKASDFSSRTFPYRSKLTSADWHTLSTSNFGPHWHTLRKGLHNTTFNPQTIAAQARLQEHDLISMTGSLQEEASSNHGVVKPLLHLRRATVRVIARFCFGLDFEDESFVQDMDNVVEELIRITSHSHLVDVFEFARHIPILRRPFLESCRVKHMIEDLIGPYISSHRSSSPNNCYLHFLLSQDFQEDVVISSLFDLFLLGVDSTSTTIAWALAFLIHNPQIQHKLYEEVGRSRSGTISIEEVSKLQYLNAVVMETMRMKPIAPLGVPHKAARDSNIMRTKVVEGSTVVVNLYALLHDPTVWAEPHRFMPERFLTSLKNDNDGSLVEAIERSFIPFGAGRRVCAGMELAKLQDAIKSPPSEGKTMKKATLLSVAVTTASRMDYAAFGDLAPGNLLTSFGFYKPF</sequence>
<dbReference type="GO" id="GO:0020037">
    <property type="term" value="F:heme binding"/>
    <property type="evidence" value="ECO:0007669"/>
    <property type="project" value="InterPro"/>
</dbReference>
<feature type="transmembrane region" description="Helical" evidence="3">
    <location>
        <begin position="6"/>
        <end position="25"/>
    </location>
</feature>
<evidence type="ECO:0000256" key="1">
    <source>
        <dbReference type="PIRSR" id="PIRSR602401-1"/>
    </source>
</evidence>
<keyword evidence="3" id="KW-0812">Transmembrane</keyword>
<keyword evidence="2" id="KW-0503">Monooxygenase</keyword>
<evidence type="ECO:0008006" key="6">
    <source>
        <dbReference type="Google" id="ProtNLM"/>
    </source>
</evidence>
<organism evidence="4 5">
    <name type="scientific">Tetracentron sinense</name>
    <name type="common">Spur-leaf</name>
    <dbReference type="NCBI Taxonomy" id="13715"/>
    <lineage>
        <taxon>Eukaryota</taxon>
        <taxon>Viridiplantae</taxon>
        <taxon>Streptophyta</taxon>
        <taxon>Embryophyta</taxon>
        <taxon>Tracheophyta</taxon>
        <taxon>Spermatophyta</taxon>
        <taxon>Magnoliopsida</taxon>
        <taxon>Trochodendrales</taxon>
        <taxon>Trochodendraceae</taxon>
        <taxon>Tetracentron</taxon>
    </lineage>
</organism>
<comment type="similarity">
    <text evidence="2">Belongs to the cytochrome P450 family.</text>
</comment>
<reference evidence="4 5" key="1">
    <citation type="submission" date="2020-04" db="EMBL/GenBank/DDBJ databases">
        <title>Plant Genome Project.</title>
        <authorList>
            <person name="Zhang R.-G."/>
        </authorList>
    </citation>
    <scope>NUCLEOTIDE SEQUENCE [LARGE SCALE GENOMIC DNA]</scope>
    <source>
        <strain evidence="4">YNK0</strain>
        <tissue evidence="4">Leaf</tissue>
    </source>
</reference>
<dbReference type="PRINTS" id="PR00463">
    <property type="entry name" value="EP450I"/>
</dbReference>
<evidence type="ECO:0000313" key="4">
    <source>
        <dbReference type="EMBL" id="KAF8377067.1"/>
    </source>
</evidence>
<keyword evidence="1 2" id="KW-0479">Metal-binding</keyword>
<keyword evidence="3" id="KW-0472">Membrane</keyword>
<evidence type="ECO:0000256" key="3">
    <source>
        <dbReference type="SAM" id="Phobius"/>
    </source>
</evidence>
<dbReference type="Proteomes" id="UP000655225">
    <property type="component" value="Unassembled WGS sequence"/>
</dbReference>
<dbReference type="GO" id="GO:0004497">
    <property type="term" value="F:monooxygenase activity"/>
    <property type="evidence" value="ECO:0007669"/>
    <property type="project" value="UniProtKB-KW"/>
</dbReference>
<dbReference type="Gene3D" id="1.10.630.10">
    <property type="entry name" value="Cytochrome P450"/>
    <property type="match status" value="1"/>
</dbReference>
<dbReference type="GO" id="GO:0016705">
    <property type="term" value="F:oxidoreductase activity, acting on paired donors, with incorporation or reduction of molecular oxygen"/>
    <property type="evidence" value="ECO:0007669"/>
    <property type="project" value="InterPro"/>
</dbReference>
<dbReference type="InterPro" id="IPR036396">
    <property type="entry name" value="Cyt_P450_sf"/>
</dbReference>
<name>A0A835CYP6_TETSI</name>
<keyword evidence="3" id="KW-1133">Transmembrane helix</keyword>
<accession>A0A835CYP6</accession>
<keyword evidence="5" id="KW-1185">Reference proteome</keyword>
<dbReference type="InterPro" id="IPR002401">
    <property type="entry name" value="Cyt_P450_E_grp-I"/>
</dbReference>
<comment type="caution">
    <text evidence="4">The sequence shown here is derived from an EMBL/GenBank/DDBJ whole genome shotgun (WGS) entry which is preliminary data.</text>
</comment>
<feature type="binding site" description="axial binding residue" evidence="1">
    <location>
        <position position="440"/>
    </location>
    <ligand>
        <name>heme</name>
        <dbReference type="ChEBI" id="CHEBI:30413"/>
    </ligand>
    <ligandPart>
        <name>Fe</name>
        <dbReference type="ChEBI" id="CHEBI:18248"/>
    </ligandPart>
</feature>
<evidence type="ECO:0000256" key="2">
    <source>
        <dbReference type="RuleBase" id="RU000461"/>
    </source>
</evidence>
<dbReference type="PRINTS" id="PR00385">
    <property type="entry name" value="P450"/>
</dbReference>
<protein>
    <recommendedName>
        <fullName evidence="6">Cytochrome P450</fullName>
    </recommendedName>
</protein>
<dbReference type="EMBL" id="JABCRI010000024">
    <property type="protein sequence ID" value="KAF8377067.1"/>
    <property type="molecule type" value="Genomic_DNA"/>
</dbReference>
<dbReference type="Pfam" id="PF00067">
    <property type="entry name" value="p450"/>
    <property type="match status" value="1"/>
</dbReference>
<dbReference type="SUPFAM" id="SSF48264">
    <property type="entry name" value="Cytochrome P450"/>
    <property type="match status" value="1"/>
</dbReference>
<dbReference type="InterPro" id="IPR017972">
    <property type="entry name" value="Cyt_P450_CS"/>
</dbReference>
<dbReference type="PANTHER" id="PTHR24281">
    <property type="entry name" value="STEROID 21-HYDROXYLASE-RELATED"/>
    <property type="match status" value="1"/>
</dbReference>
<dbReference type="OrthoDB" id="1470350at2759"/>
<dbReference type="GO" id="GO:0005506">
    <property type="term" value="F:iron ion binding"/>
    <property type="evidence" value="ECO:0007669"/>
    <property type="project" value="InterPro"/>
</dbReference>
<evidence type="ECO:0000313" key="5">
    <source>
        <dbReference type="Proteomes" id="UP000655225"/>
    </source>
</evidence>
<dbReference type="InterPro" id="IPR001128">
    <property type="entry name" value="Cyt_P450"/>
</dbReference>